<reference evidence="10" key="1">
    <citation type="journal article" date="2019" name="Int. J. Syst. Evol. Microbiol.">
        <title>The Global Catalogue of Microorganisms (GCM) 10K type strain sequencing project: providing services to taxonomists for standard genome sequencing and annotation.</title>
        <authorList>
            <consortium name="The Broad Institute Genomics Platform"/>
            <consortium name="The Broad Institute Genome Sequencing Center for Infectious Disease"/>
            <person name="Wu L."/>
            <person name="Ma J."/>
        </authorList>
    </citation>
    <scope>NUCLEOTIDE SEQUENCE [LARGE SCALE GENOMIC DNA]</scope>
    <source>
        <strain evidence="10">CGMCC 4.7241</strain>
    </source>
</reference>
<keyword evidence="5 7" id="KW-1133">Transmembrane helix</keyword>
<dbReference type="Pfam" id="PF00528">
    <property type="entry name" value="BPD_transp_1"/>
    <property type="match status" value="1"/>
</dbReference>
<sequence>MSIALSRQTRPRPARRRRHPSRSSLWAHLPLALVALVTIFPFYVMVVLSLQHGKPLTLPSSLFPTRIDLGAYVEALASSDILGWAGNTLVYSLVSVALVLVFASIAAYAFAKKRFFGREVMFWSFIAMLMVPYHLTLIPQFILVSKLGLLDTMTGLIVPTLANAQALFLMRQFILGIPDELIEAAKIDGAGELRIFFQIVLPQCKPIMATLGVFIFLWHWNDFLWPLVATRSPDNYVLTVGLYSLQAKDVSLAVTMAAAVVTFLPILFVYLLLQRYFVRGVTLSGLK</sequence>
<feature type="transmembrane region" description="Helical" evidence="7">
    <location>
        <begin position="156"/>
        <end position="174"/>
    </location>
</feature>
<dbReference type="SUPFAM" id="SSF161098">
    <property type="entry name" value="MetI-like"/>
    <property type="match status" value="1"/>
</dbReference>
<proteinExistence type="inferred from homology"/>
<feature type="domain" description="ABC transmembrane type-1" evidence="8">
    <location>
        <begin position="85"/>
        <end position="273"/>
    </location>
</feature>
<keyword evidence="2 7" id="KW-0813">Transport</keyword>
<dbReference type="InterPro" id="IPR035906">
    <property type="entry name" value="MetI-like_sf"/>
</dbReference>
<comment type="similarity">
    <text evidence="7">Belongs to the binding-protein-dependent transport system permease family.</text>
</comment>
<keyword evidence="10" id="KW-1185">Reference proteome</keyword>
<feature type="transmembrane region" description="Helical" evidence="7">
    <location>
        <begin position="195"/>
        <end position="218"/>
    </location>
</feature>
<evidence type="ECO:0000256" key="3">
    <source>
        <dbReference type="ARBA" id="ARBA00022475"/>
    </source>
</evidence>
<dbReference type="EMBL" id="JBHRZH010000056">
    <property type="protein sequence ID" value="MFC3766642.1"/>
    <property type="molecule type" value="Genomic_DNA"/>
</dbReference>
<feature type="transmembrane region" description="Helical" evidence="7">
    <location>
        <begin position="25"/>
        <end position="50"/>
    </location>
</feature>
<evidence type="ECO:0000259" key="8">
    <source>
        <dbReference type="PROSITE" id="PS50928"/>
    </source>
</evidence>
<dbReference type="RefSeq" id="WP_307782405.1">
    <property type="nucleotide sequence ID" value="NZ_JAFBCM010000001.1"/>
</dbReference>
<organism evidence="9 10">
    <name type="scientific">Tenggerimyces flavus</name>
    <dbReference type="NCBI Taxonomy" id="1708749"/>
    <lineage>
        <taxon>Bacteria</taxon>
        <taxon>Bacillati</taxon>
        <taxon>Actinomycetota</taxon>
        <taxon>Actinomycetes</taxon>
        <taxon>Propionibacteriales</taxon>
        <taxon>Nocardioidaceae</taxon>
        <taxon>Tenggerimyces</taxon>
    </lineage>
</organism>
<comment type="caution">
    <text evidence="9">The sequence shown here is derived from an EMBL/GenBank/DDBJ whole genome shotgun (WGS) entry which is preliminary data.</text>
</comment>
<evidence type="ECO:0000313" key="9">
    <source>
        <dbReference type="EMBL" id="MFC3766642.1"/>
    </source>
</evidence>
<keyword evidence="3" id="KW-1003">Cell membrane</keyword>
<keyword evidence="6 7" id="KW-0472">Membrane</keyword>
<dbReference type="Gene3D" id="1.10.3720.10">
    <property type="entry name" value="MetI-like"/>
    <property type="match status" value="1"/>
</dbReference>
<feature type="transmembrane region" description="Helical" evidence="7">
    <location>
        <begin position="122"/>
        <end position="144"/>
    </location>
</feature>
<feature type="transmembrane region" description="Helical" evidence="7">
    <location>
        <begin position="250"/>
        <end position="273"/>
    </location>
</feature>
<dbReference type="InterPro" id="IPR000515">
    <property type="entry name" value="MetI-like"/>
</dbReference>
<evidence type="ECO:0000313" key="10">
    <source>
        <dbReference type="Proteomes" id="UP001595699"/>
    </source>
</evidence>
<dbReference type="CDD" id="cd06261">
    <property type="entry name" value="TM_PBP2"/>
    <property type="match status" value="1"/>
</dbReference>
<evidence type="ECO:0000256" key="7">
    <source>
        <dbReference type="RuleBase" id="RU363032"/>
    </source>
</evidence>
<dbReference type="Proteomes" id="UP001595699">
    <property type="component" value="Unassembled WGS sequence"/>
</dbReference>
<feature type="transmembrane region" description="Helical" evidence="7">
    <location>
        <begin position="89"/>
        <end position="110"/>
    </location>
</feature>
<gene>
    <name evidence="9" type="ORF">ACFOUW_37845</name>
</gene>
<evidence type="ECO:0000256" key="2">
    <source>
        <dbReference type="ARBA" id="ARBA00022448"/>
    </source>
</evidence>
<name>A0ABV7YNQ6_9ACTN</name>
<dbReference type="PANTHER" id="PTHR43744:SF12">
    <property type="entry name" value="ABC TRANSPORTER PERMEASE PROTEIN MG189-RELATED"/>
    <property type="match status" value="1"/>
</dbReference>
<evidence type="ECO:0000256" key="5">
    <source>
        <dbReference type="ARBA" id="ARBA00022989"/>
    </source>
</evidence>
<comment type="subcellular location">
    <subcellularLocation>
        <location evidence="1 7">Cell membrane</location>
        <topology evidence="1 7">Multi-pass membrane protein</topology>
    </subcellularLocation>
</comment>
<evidence type="ECO:0000256" key="1">
    <source>
        <dbReference type="ARBA" id="ARBA00004651"/>
    </source>
</evidence>
<evidence type="ECO:0000256" key="4">
    <source>
        <dbReference type="ARBA" id="ARBA00022692"/>
    </source>
</evidence>
<accession>A0ABV7YNQ6</accession>
<dbReference type="PROSITE" id="PS50928">
    <property type="entry name" value="ABC_TM1"/>
    <property type="match status" value="1"/>
</dbReference>
<evidence type="ECO:0000256" key="6">
    <source>
        <dbReference type="ARBA" id="ARBA00023136"/>
    </source>
</evidence>
<dbReference type="PANTHER" id="PTHR43744">
    <property type="entry name" value="ABC TRANSPORTER PERMEASE PROTEIN MG189-RELATED-RELATED"/>
    <property type="match status" value="1"/>
</dbReference>
<keyword evidence="4 7" id="KW-0812">Transmembrane</keyword>
<protein>
    <submittedName>
        <fullName evidence="9">Carbohydrate ABC transporter permease</fullName>
    </submittedName>
</protein>